<proteinExistence type="predicted"/>
<dbReference type="Pfam" id="PF06262">
    <property type="entry name" value="Zincin_1"/>
    <property type="match status" value="1"/>
</dbReference>
<name>A0A9X2EIV1_9SPHN</name>
<dbReference type="RefSeq" id="WP_252115062.1">
    <property type="nucleotide sequence ID" value="NZ_JAMSHT010000001.1"/>
</dbReference>
<evidence type="ECO:0000313" key="1">
    <source>
        <dbReference type="EMBL" id="MCM8558276.1"/>
    </source>
</evidence>
<protein>
    <submittedName>
        <fullName evidence="1">Metallopeptidase family protein</fullName>
    </submittedName>
</protein>
<dbReference type="Proteomes" id="UP001155128">
    <property type="component" value="Unassembled WGS sequence"/>
</dbReference>
<dbReference type="InterPro" id="IPR038555">
    <property type="entry name" value="Zincin_1_sf"/>
</dbReference>
<reference evidence="1" key="1">
    <citation type="submission" date="2022-06" db="EMBL/GenBank/DDBJ databases">
        <title>Sphingomicrobium sedimins sp. nov., a marine bacterium isolated from tidal flat.</title>
        <authorList>
            <person name="Kim C.-H."/>
            <person name="Yoo Y."/>
            <person name="Kim J.-J."/>
        </authorList>
    </citation>
    <scope>NUCLEOTIDE SEQUENCE</scope>
    <source>
        <strain evidence="1">GRR-S6-50</strain>
    </source>
</reference>
<dbReference type="EMBL" id="JAMSHT010000001">
    <property type="protein sequence ID" value="MCM8558276.1"/>
    <property type="molecule type" value="Genomic_DNA"/>
</dbReference>
<organism evidence="1 2">
    <name type="scientific">Sphingomicrobium sediminis</name>
    <dbReference type="NCBI Taxonomy" id="2950949"/>
    <lineage>
        <taxon>Bacteria</taxon>
        <taxon>Pseudomonadati</taxon>
        <taxon>Pseudomonadota</taxon>
        <taxon>Alphaproteobacteria</taxon>
        <taxon>Sphingomonadales</taxon>
        <taxon>Sphingomonadaceae</taxon>
        <taxon>Sphingomicrobium</taxon>
    </lineage>
</organism>
<dbReference type="InterPro" id="IPR010428">
    <property type="entry name" value="Zincin_1"/>
</dbReference>
<keyword evidence="2" id="KW-1185">Reference proteome</keyword>
<accession>A0A9X2EIV1</accession>
<gene>
    <name evidence="1" type="ORF">NDO55_10655</name>
</gene>
<comment type="caution">
    <text evidence="1">The sequence shown here is derived from an EMBL/GenBank/DDBJ whole genome shotgun (WGS) entry which is preliminary data.</text>
</comment>
<dbReference type="AlphaFoldDB" id="A0A9X2EIV1"/>
<dbReference type="SUPFAM" id="SSF55486">
    <property type="entry name" value="Metalloproteases ('zincins'), catalytic domain"/>
    <property type="match status" value="1"/>
</dbReference>
<sequence>MDRRFGTAPSAEEMEKIAETAYARLPAQFTEHLGDIVFQVQDFAEPELLREMSIEEPYELTGVYEGIPMSERSVEHSGTLPDRIRLFRLPILLEWCERGDETLEHLIHHVLVHEIGHHFGLSDADMHALEDEA</sequence>
<dbReference type="Gene3D" id="3.30.2010.20">
    <property type="match status" value="1"/>
</dbReference>
<evidence type="ECO:0000313" key="2">
    <source>
        <dbReference type="Proteomes" id="UP001155128"/>
    </source>
</evidence>
<dbReference type="CDD" id="cd12952">
    <property type="entry name" value="MMP_ACEL2062"/>
    <property type="match status" value="1"/>
</dbReference>